<evidence type="ECO:0000313" key="1">
    <source>
        <dbReference type="EMBL" id="SFF52876.1"/>
    </source>
</evidence>
<protein>
    <submittedName>
        <fullName evidence="1">Uncharacterized protein</fullName>
    </submittedName>
</protein>
<organism evidence="1 2">
    <name type="scientific">Actinoplanes philippinensis</name>
    <dbReference type="NCBI Taxonomy" id="35752"/>
    <lineage>
        <taxon>Bacteria</taxon>
        <taxon>Bacillati</taxon>
        <taxon>Actinomycetota</taxon>
        <taxon>Actinomycetes</taxon>
        <taxon>Micromonosporales</taxon>
        <taxon>Micromonosporaceae</taxon>
        <taxon>Actinoplanes</taxon>
    </lineage>
</organism>
<dbReference type="Proteomes" id="UP000199645">
    <property type="component" value="Unassembled WGS sequence"/>
</dbReference>
<sequence length="60" mass="6100">MEQIETVMELVANYEAYTTGAEELAVSAAADAPATSAPCAAAGVSWIVSQFSGKTISEGC</sequence>
<gene>
    <name evidence="1" type="ORF">SAMN05421541_112183</name>
</gene>
<dbReference type="NCBIfam" id="NF038146">
    <property type="entry name" value="LxmA_leader"/>
    <property type="match status" value="1"/>
</dbReference>
<dbReference type="EMBL" id="FONV01000012">
    <property type="protein sequence ID" value="SFF52876.1"/>
    <property type="molecule type" value="Genomic_DNA"/>
</dbReference>
<proteinExistence type="predicted"/>
<accession>A0A1I2JJ71</accession>
<name>A0A1I2JJ71_9ACTN</name>
<reference evidence="1 2" key="1">
    <citation type="submission" date="2016-10" db="EMBL/GenBank/DDBJ databases">
        <authorList>
            <person name="de Groot N.N."/>
        </authorList>
    </citation>
    <scope>NUCLEOTIDE SEQUENCE [LARGE SCALE GENOMIC DNA]</scope>
    <source>
        <strain evidence="1 2">DSM 43019</strain>
    </source>
</reference>
<dbReference type="RefSeq" id="WP_093619520.1">
    <property type="nucleotide sequence ID" value="NZ_BOMT01000067.1"/>
</dbReference>
<dbReference type="AlphaFoldDB" id="A0A1I2JJ71"/>
<keyword evidence="2" id="KW-1185">Reference proteome</keyword>
<dbReference type="STRING" id="35752.SAMN05421541_112183"/>
<dbReference type="InterPro" id="IPR049906">
    <property type="entry name" value="LxmA-like_leader"/>
</dbReference>
<evidence type="ECO:0000313" key="2">
    <source>
        <dbReference type="Proteomes" id="UP000199645"/>
    </source>
</evidence>